<dbReference type="EMBL" id="SRLO01001026">
    <property type="protein sequence ID" value="TNN42597.1"/>
    <property type="molecule type" value="Genomic_DNA"/>
</dbReference>
<dbReference type="Proteomes" id="UP000314294">
    <property type="component" value="Unassembled WGS sequence"/>
</dbReference>
<feature type="chain" id="PRO_5021295780" description="Secreted protein" evidence="1">
    <location>
        <begin position="20"/>
        <end position="83"/>
    </location>
</feature>
<comment type="caution">
    <text evidence="2">The sequence shown here is derived from an EMBL/GenBank/DDBJ whole genome shotgun (WGS) entry which is preliminary data.</text>
</comment>
<protein>
    <recommendedName>
        <fullName evidence="4">Secreted protein</fullName>
    </recommendedName>
</protein>
<evidence type="ECO:0000256" key="1">
    <source>
        <dbReference type="SAM" id="SignalP"/>
    </source>
</evidence>
<organism evidence="2 3">
    <name type="scientific">Liparis tanakae</name>
    <name type="common">Tanaka's snailfish</name>
    <dbReference type="NCBI Taxonomy" id="230148"/>
    <lineage>
        <taxon>Eukaryota</taxon>
        <taxon>Metazoa</taxon>
        <taxon>Chordata</taxon>
        <taxon>Craniata</taxon>
        <taxon>Vertebrata</taxon>
        <taxon>Euteleostomi</taxon>
        <taxon>Actinopterygii</taxon>
        <taxon>Neopterygii</taxon>
        <taxon>Teleostei</taxon>
        <taxon>Neoteleostei</taxon>
        <taxon>Acanthomorphata</taxon>
        <taxon>Eupercaria</taxon>
        <taxon>Perciformes</taxon>
        <taxon>Cottioidei</taxon>
        <taxon>Cottales</taxon>
        <taxon>Liparidae</taxon>
        <taxon>Liparis</taxon>
    </lineage>
</organism>
<sequence>MIAEPTILFFFFFFPGTGARSAPPPGAHLLQVRSSSRSALRWEPVLIACPLQTTSKSSEPDTVIWSGVEGVGGGGGILQENPA</sequence>
<evidence type="ECO:0008006" key="4">
    <source>
        <dbReference type="Google" id="ProtNLM"/>
    </source>
</evidence>
<proteinExistence type="predicted"/>
<evidence type="ECO:0000313" key="2">
    <source>
        <dbReference type="EMBL" id="TNN42597.1"/>
    </source>
</evidence>
<feature type="signal peptide" evidence="1">
    <location>
        <begin position="1"/>
        <end position="19"/>
    </location>
</feature>
<keyword evidence="3" id="KW-1185">Reference proteome</keyword>
<gene>
    <name evidence="2" type="ORF">EYF80_047219</name>
</gene>
<accession>A0A4Z2FMX8</accession>
<dbReference type="AlphaFoldDB" id="A0A4Z2FMX8"/>
<reference evidence="2 3" key="1">
    <citation type="submission" date="2019-03" db="EMBL/GenBank/DDBJ databases">
        <title>First draft genome of Liparis tanakae, snailfish: a comprehensive survey of snailfish specific genes.</title>
        <authorList>
            <person name="Kim W."/>
            <person name="Song I."/>
            <person name="Jeong J.-H."/>
            <person name="Kim D."/>
            <person name="Kim S."/>
            <person name="Ryu S."/>
            <person name="Song J.Y."/>
            <person name="Lee S.K."/>
        </authorList>
    </citation>
    <scope>NUCLEOTIDE SEQUENCE [LARGE SCALE GENOMIC DNA]</scope>
    <source>
        <tissue evidence="2">Muscle</tissue>
    </source>
</reference>
<keyword evidence="1" id="KW-0732">Signal</keyword>
<evidence type="ECO:0000313" key="3">
    <source>
        <dbReference type="Proteomes" id="UP000314294"/>
    </source>
</evidence>
<name>A0A4Z2FMX8_9TELE</name>